<dbReference type="Pfam" id="PF00350">
    <property type="entry name" value="Dynamin_N"/>
    <property type="match status" value="1"/>
</dbReference>
<dbReference type="SUPFAM" id="SSF52540">
    <property type="entry name" value="P-loop containing nucleoside triphosphate hydrolases"/>
    <property type="match status" value="1"/>
</dbReference>
<feature type="region of interest" description="Disordered" evidence="2">
    <location>
        <begin position="354"/>
        <end position="447"/>
    </location>
</feature>
<dbReference type="STRING" id="71717.A0A4Y7SWF6"/>
<dbReference type="AlphaFoldDB" id="A0A4Y7SWF6"/>
<evidence type="ECO:0000256" key="1">
    <source>
        <dbReference type="SAM" id="Coils"/>
    </source>
</evidence>
<sequence length="896" mass="100623">MVKVVSDRMKKMTIGNDMRREDWQNELEFLETEEPLPPILIAVCGATGAGKSSVLNAILQDNIVPTSGMRACTAVVTKISYHKKRRICATINFLTKEDWRKELEVLLKDLTSEDGSVPTNDSELAMLSLPAQVAWERIHAVYPTIEMGKLKVMSVQQIIDLNLGIFTKLDTVEEFEVKTSDKFTEQVDQYINSLDDAEGGALWPLIREVHIRCHADALSSGAVLVDLPGIADANAARNNVAAGYMKEAHRIWIVAPITRAVDDGAAQKLLGDMFKTQLLSDRRYNSQCITFIASKNDDVSCKEIITALKLRKDPALIAIDARISDIETKKKDLDRRYLKKQADITALEAELKAVSTDQQVPLQPPAFQPKKRKKPAQVGPRKRRRAASDSSSGSESDDGSSDEDIRSDTESVPEAPPETSTSQTTRFGPPINTDGTDSSCTMDQQPSKHLRIRALQRKLDEANREEKEMLGDRATLERQALVAQRDKNAFCSLARSKHAQATLKGQFRTGLQELHDKVTPDSFESIDLPVFTISSRDYVRLTKQVVGDGEPVCFTDLEDTGIPALQRWCHDLTQPFREQAALRYLSRLGSLALRIRTWVENIDARPDTAETRRQIRNKYQTDRSTGKRTKSGIALQLSKEFTEQVVKCTEQMEKTFKEGIEASCQVGVQKASNGAVGTVESLFKPWQTWKAVLRRRGDWERHNLNQMLLQPFMQEVASSFAKTLEIEMFTQFKYHVRVAIYVFLQDFENTANDKIGTARVSGPLRACQKLTNKLIDEMISRVENTVQRGRSDTSRTAAPCIKAKLEDAYTIALEETGTGSVSRQQNFFKTYVERHKQDIFESAASAIRTGLAGIVQSVDHKLRTEVDALAKKVEVDLAVLWEEVHETDDESEARRQ</sequence>
<evidence type="ECO:0000313" key="5">
    <source>
        <dbReference type="EMBL" id="TEB25954.1"/>
    </source>
</evidence>
<reference evidence="5 6" key="1">
    <citation type="journal article" date="2019" name="Nat. Ecol. Evol.">
        <title>Megaphylogeny resolves global patterns of mushroom evolution.</title>
        <authorList>
            <person name="Varga T."/>
            <person name="Krizsan K."/>
            <person name="Foldi C."/>
            <person name="Dima B."/>
            <person name="Sanchez-Garcia M."/>
            <person name="Sanchez-Ramirez S."/>
            <person name="Szollosi G.J."/>
            <person name="Szarkandi J.G."/>
            <person name="Papp V."/>
            <person name="Albert L."/>
            <person name="Andreopoulos W."/>
            <person name="Angelini C."/>
            <person name="Antonin V."/>
            <person name="Barry K.W."/>
            <person name="Bougher N.L."/>
            <person name="Buchanan P."/>
            <person name="Buyck B."/>
            <person name="Bense V."/>
            <person name="Catcheside P."/>
            <person name="Chovatia M."/>
            <person name="Cooper J."/>
            <person name="Damon W."/>
            <person name="Desjardin D."/>
            <person name="Finy P."/>
            <person name="Geml J."/>
            <person name="Haridas S."/>
            <person name="Hughes K."/>
            <person name="Justo A."/>
            <person name="Karasinski D."/>
            <person name="Kautmanova I."/>
            <person name="Kiss B."/>
            <person name="Kocsube S."/>
            <person name="Kotiranta H."/>
            <person name="LaButti K.M."/>
            <person name="Lechner B.E."/>
            <person name="Liimatainen K."/>
            <person name="Lipzen A."/>
            <person name="Lukacs Z."/>
            <person name="Mihaltcheva S."/>
            <person name="Morgado L.N."/>
            <person name="Niskanen T."/>
            <person name="Noordeloos M.E."/>
            <person name="Ohm R.A."/>
            <person name="Ortiz-Santana B."/>
            <person name="Ovrebo C."/>
            <person name="Racz N."/>
            <person name="Riley R."/>
            <person name="Savchenko A."/>
            <person name="Shiryaev A."/>
            <person name="Soop K."/>
            <person name="Spirin V."/>
            <person name="Szebenyi C."/>
            <person name="Tomsovsky M."/>
            <person name="Tulloss R.E."/>
            <person name="Uehling J."/>
            <person name="Grigoriev I.V."/>
            <person name="Vagvolgyi C."/>
            <person name="Papp T."/>
            <person name="Martin F.M."/>
            <person name="Miettinen O."/>
            <person name="Hibbett D.S."/>
            <person name="Nagy L.G."/>
        </authorList>
    </citation>
    <scope>NUCLEOTIDE SEQUENCE [LARGE SCALE GENOMIC DNA]</scope>
    <source>
        <strain evidence="5 6">FP101781</strain>
    </source>
</reference>
<gene>
    <name evidence="5" type="ORF">FA13DRAFT_1668374</name>
</gene>
<feature type="non-terminal residue" evidence="5">
    <location>
        <position position="896"/>
    </location>
</feature>
<feature type="coiled-coil region" evidence="1">
    <location>
        <begin position="452"/>
        <end position="479"/>
    </location>
</feature>
<keyword evidence="6" id="KW-1185">Reference proteome</keyword>
<feature type="domain" description="DUF7605" evidence="4">
    <location>
        <begin position="686"/>
        <end position="835"/>
    </location>
</feature>
<dbReference type="EMBL" id="QPFP01000052">
    <property type="protein sequence ID" value="TEB25954.1"/>
    <property type="molecule type" value="Genomic_DNA"/>
</dbReference>
<dbReference type="InterPro" id="IPR045063">
    <property type="entry name" value="Dynamin_N"/>
</dbReference>
<organism evidence="5 6">
    <name type="scientific">Coprinellus micaceus</name>
    <name type="common">Glistening ink-cap mushroom</name>
    <name type="synonym">Coprinus micaceus</name>
    <dbReference type="NCBI Taxonomy" id="71717"/>
    <lineage>
        <taxon>Eukaryota</taxon>
        <taxon>Fungi</taxon>
        <taxon>Dikarya</taxon>
        <taxon>Basidiomycota</taxon>
        <taxon>Agaricomycotina</taxon>
        <taxon>Agaricomycetes</taxon>
        <taxon>Agaricomycetidae</taxon>
        <taxon>Agaricales</taxon>
        <taxon>Agaricineae</taxon>
        <taxon>Psathyrellaceae</taxon>
        <taxon>Coprinellus</taxon>
    </lineage>
</organism>
<dbReference type="PANTHER" id="PTHR36681">
    <property type="entry name" value="NUCLEAR GTPASE, GERMINAL CENTER-ASSOCIATED, TANDEM DUPLICATE 3"/>
    <property type="match status" value="1"/>
</dbReference>
<feature type="domain" description="Dynamin N-terminal" evidence="3">
    <location>
        <begin position="41"/>
        <end position="269"/>
    </location>
</feature>
<evidence type="ECO:0000313" key="6">
    <source>
        <dbReference type="Proteomes" id="UP000298030"/>
    </source>
</evidence>
<protein>
    <submittedName>
        <fullName evidence="5">Uncharacterized protein</fullName>
    </submittedName>
</protein>
<evidence type="ECO:0000256" key="2">
    <source>
        <dbReference type="SAM" id="MobiDB-lite"/>
    </source>
</evidence>
<dbReference type="PANTHER" id="PTHR36681:SF3">
    <property type="entry name" value="NUCLEAR GTPASE, GERMINAL CENTER-ASSOCIATED, TANDEM DUPLICATE 3"/>
    <property type="match status" value="1"/>
</dbReference>
<keyword evidence="1" id="KW-0175">Coiled coil</keyword>
<dbReference type="InterPro" id="IPR027417">
    <property type="entry name" value="P-loop_NTPase"/>
</dbReference>
<proteinExistence type="predicted"/>
<accession>A0A4Y7SWF6</accession>
<evidence type="ECO:0000259" key="3">
    <source>
        <dbReference type="Pfam" id="PF00350"/>
    </source>
</evidence>
<name>A0A4Y7SWF6_COPMI</name>
<feature type="compositionally biased region" description="Polar residues" evidence="2">
    <location>
        <begin position="433"/>
        <end position="447"/>
    </location>
</feature>
<feature type="compositionally biased region" description="Basic residues" evidence="2">
    <location>
        <begin position="369"/>
        <end position="385"/>
    </location>
</feature>
<dbReference type="Proteomes" id="UP000298030">
    <property type="component" value="Unassembled WGS sequence"/>
</dbReference>
<dbReference type="Pfam" id="PF24564">
    <property type="entry name" value="DUF7605"/>
    <property type="match status" value="1"/>
</dbReference>
<dbReference type="InterPro" id="IPR056024">
    <property type="entry name" value="DUF7605"/>
</dbReference>
<dbReference type="Gene3D" id="3.40.50.300">
    <property type="entry name" value="P-loop containing nucleotide triphosphate hydrolases"/>
    <property type="match status" value="1"/>
</dbReference>
<dbReference type="OrthoDB" id="3598281at2759"/>
<comment type="caution">
    <text evidence="5">The sequence shown here is derived from an EMBL/GenBank/DDBJ whole genome shotgun (WGS) entry which is preliminary data.</text>
</comment>
<evidence type="ECO:0000259" key="4">
    <source>
        <dbReference type="Pfam" id="PF24564"/>
    </source>
</evidence>